<comment type="caution">
    <text evidence="2">The sequence shown here is derived from an EMBL/GenBank/DDBJ whole genome shotgun (WGS) entry which is preliminary data.</text>
</comment>
<sequence>ATATAPSAAPALSAPAPRRSARSVARRAAVAAGMIAAVDRTDTTGATAAIAGTGAGRTARGRSGGGGRREDETSPVVAVDRLFRDGLTDLARSADAPEPEAHHCPEAAAHKLLSDDTVRLGRVTRPSAERSAPGRQPDPTDLASTPTTTTPNATTATTAAGTGGVLPAVRGAAGVPGEGADRAGAVAASPAPERAGTAGVLPAVRGAAGLPAAGVDRAGAVVPVTSDLRSE</sequence>
<evidence type="ECO:0000313" key="2">
    <source>
        <dbReference type="EMBL" id="MFC5668050.1"/>
    </source>
</evidence>
<feature type="region of interest" description="Disordered" evidence="1">
    <location>
        <begin position="40"/>
        <end position="77"/>
    </location>
</feature>
<gene>
    <name evidence="2" type="ORF">ACFP3U_34435</name>
</gene>
<accession>A0ABW0XIV5</accession>
<feature type="compositionally biased region" description="Low complexity" evidence="1">
    <location>
        <begin position="43"/>
        <end position="58"/>
    </location>
</feature>
<dbReference type="Proteomes" id="UP001595975">
    <property type="component" value="Unassembled WGS sequence"/>
</dbReference>
<feature type="compositionally biased region" description="Low complexity" evidence="1">
    <location>
        <begin position="1"/>
        <end position="18"/>
    </location>
</feature>
<name>A0ABW0XIV5_9ACTN</name>
<dbReference type="EMBL" id="JBHSOF010000077">
    <property type="protein sequence ID" value="MFC5668050.1"/>
    <property type="molecule type" value="Genomic_DNA"/>
</dbReference>
<evidence type="ECO:0000256" key="1">
    <source>
        <dbReference type="SAM" id="MobiDB-lite"/>
    </source>
</evidence>
<feature type="compositionally biased region" description="Basic and acidic residues" evidence="1">
    <location>
        <begin position="99"/>
        <end position="119"/>
    </location>
</feature>
<evidence type="ECO:0000313" key="3">
    <source>
        <dbReference type="Proteomes" id="UP001595975"/>
    </source>
</evidence>
<proteinExistence type="predicted"/>
<feature type="region of interest" description="Disordered" evidence="1">
    <location>
        <begin position="1"/>
        <end position="21"/>
    </location>
</feature>
<feature type="compositionally biased region" description="Low complexity" evidence="1">
    <location>
        <begin position="137"/>
        <end position="169"/>
    </location>
</feature>
<organism evidence="2 3">
    <name type="scientific">Kitasatospora misakiensis</name>
    <dbReference type="NCBI Taxonomy" id="67330"/>
    <lineage>
        <taxon>Bacteria</taxon>
        <taxon>Bacillati</taxon>
        <taxon>Actinomycetota</taxon>
        <taxon>Actinomycetes</taxon>
        <taxon>Kitasatosporales</taxon>
        <taxon>Streptomycetaceae</taxon>
        <taxon>Kitasatospora</taxon>
    </lineage>
</organism>
<keyword evidence="3" id="KW-1185">Reference proteome</keyword>
<protein>
    <submittedName>
        <fullName evidence="2">Uncharacterized protein</fullName>
    </submittedName>
</protein>
<feature type="region of interest" description="Disordered" evidence="1">
    <location>
        <begin position="90"/>
        <end position="196"/>
    </location>
</feature>
<reference evidence="3" key="1">
    <citation type="journal article" date="2019" name="Int. J. Syst. Evol. Microbiol.">
        <title>The Global Catalogue of Microorganisms (GCM) 10K type strain sequencing project: providing services to taxonomists for standard genome sequencing and annotation.</title>
        <authorList>
            <consortium name="The Broad Institute Genomics Platform"/>
            <consortium name="The Broad Institute Genome Sequencing Center for Infectious Disease"/>
            <person name="Wu L."/>
            <person name="Ma J."/>
        </authorList>
    </citation>
    <scope>NUCLEOTIDE SEQUENCE [LARGE SCALE GENOMIC DNA]</scope>
    <source>
        <strain evidence="3">CGMCC 4.1437</strain>
    </source>
</reference>
<feature type="non-terminal residue" evidence="2">
    <location>
        <position position="1"/>
    </location>
</feature>